<keyword evidence="10 11" id="KW-0472">Membrane</keyword>
<organism evidence="12 13">
    <name type="scientific">Pseudovirgaria hyperparasitica</name>
    <dbReference type="NCBI Taxonomy" id="470096"/>
    <lineage>
        <taxon>Eukaryota</taxon>
        <taxon>Fungi</taxon>
        <taxon>Dikarya</taxon>
        <taxon>Ascomycota</taxon>
        <taxon>Pezizomycotina</taxon>
        <taxon>Dothideomycetes</taxon>
        <taxon>Dothideomycetes incertae sedis</taxon>
        <taxon>Acrospermales</taxon>
        <taxon>Acrospermaceae</taxon>
        <taxon>Pseudovirgaria</taxon>
    </lineage>
</organism>
<evidence type="ECO:0000256" key="6">
    <source>
        <dbReference type="ARBA" id="ARBA00022792"/>
    </source>
</evidence>
<dbReference type="Pfam" id="PF02939">
    <property type="entry name" value="UcrQ"/>
    <property type="match status" value="1"/>
</dbReference>
<dbReference type="InterPro" id="IPR004205">
    <property type="entry name" value="Cyt_bc1_su8"/>
</dbReference>
<evidence type="ECO:0000256" key="7">
    <source>
        <dbReference type="ARBA" id="ARBA00022982"/>
    </source>
</evidence>
<proteinExistence type="inferred from homology"/>
<evidence type="ECO:0000256" key="11">
    <source>
        <dbReference type="RuleBase" id="RU368118"/>
    </source>
</evidence>
<evidence type="ECO:0000313" key="13">
    <source>
        <dbReference type="Proteomes" id="UP000799437"/>
    </source>
</evidence>
<keyword evidence="7 11" id="KW-0249">Electron transport</keyword>
<evidence type="ECO:0000256" key="2">
    <source>
        <dbReference type="ARBA" id="ARBA00007668"/>
    </source>
</evidence>
<evidence type="ECO:0000256" key="3">
    <source>
        <dbReference type="ARBA" id="ARBA00022448"/>
    </source>
</evidence>
<keyword evidence="5 11" id="KW-0812">Transmembrane</keyword>
<comment type="function">
    <text evidence="11">Component of the ubiquinol-cytochrome c oxidoreductase, a multisubunit transmembrane complex that is part of the mitochondrial electron transport chain which drives oxidative phosphorylation. The complex plays an important role in the uptake of multiple carbon sources present in different host niches.</text>
</comment>
<dbReference type="SUPFAM" id="SSF81508">
    <property type="entry name" value="Ubiquinone-binding protein QP-C of cytochrome bc1 complex (Ubiquinol-cytochrome c reductase)"/>
    <property type="match status" value="1"/>
</dbReference>
<comment type="subunit">
    <text evidence="11">Component of the ubiquinol-cytochrome c oxidoreductase (cytochrome b-c1 complex, complex III, CIII), a multisubunit enzyme composed of 3 respiratory subunits cytochrome b, cytochrome c1 and Rieske protein, 2 core protein subunits, and additional low-molecular weight protein subunits. The complex exists as an obligatory dimer and forms supercomplexes (SCs) in the inner mitochondrial membrane with cytochrome c oxidase (complex IV, CIV).</text>
</comment>
<keyword evidence="13" id="KW-1185">Reference proteome</keyword>
<dbReference type="InterPro" id="IPR036642">
    <property type="entry name" value="Cyt_bc1_su8_sf"/>
</dbReference>
<evidence type="ECO:0000256" key="9">
    <source>
        <dbReference type="ARBA" id="ARBA00023128"/>
    </source>
</evidence>
<feature type="transmembrane region" description="Helical" evidence="11">
    <location>
        <begin position="41"/>
        <end position="59"/>
    </location>
</feature>
<dbReference type="AlphaFoldDB" id="A0A6A6WKN2"/>
<keyword evidence="9 11" id="KW-0496">Mitochondrion</keyword>
<evidence type="ECO:0000256" key="8">
    <source>
        <dbReference type="ARBA" id="ARBA00022989"/>
    </source>
</evidence>
<gene>
    <name evidence="12" type="ORF">EJ05DRAFT_471675</name>
</gene>
<name>A0A6A6WKN2_9PEZI</name>
<comment type="similarity">
    <text evidence="2 11">Belongs to the UQCRQ/QCR8 family.</text>
</comment>
<comment type="subcellular location">
    <subcellularLocation>
        <location evidence="1 11">Mitochondrion inner membrane</location>
        <topology evidence="1 11">Single-pass membrane protein</topology>
    </subcellularLocation>
</comment>
<dbReference type="GO" id="GO:0005743">
    <property type="term" value="C:mitochondrial inner membrane"/>
    <property type="evidence" value="ECO:0007669"/>
    <property type="project" value="UniProtKB-SubCell"/>
</dbReference>
<evidence type="ECO:0000256" key="1">
    <source>
        <dbReference type="ARBA" id="ARBA00004434"/>
    </source>
</evidence>
<keyword evidence="8 11" id="KW-1133">Transmembrane helix</keyword>
<dbReference type="PANTHER" id="PTHR12119">
    <property type="entry name" value="UBIQUINOL-CYTOCHROME C REDUCTASE COMPLEX UBIQUINONE-BINDING PROTEIN QP-C"/>
    <property type="match status" value="1"/>
</dbReference>
<dbReference type="PANTHER" id="PTHR12119:SF2">
    <property type="entry name" value="CYTOCHROME B-C1 COMPLEX SUBUNIT 8"/>
    <property type="match status" value="1"/>
</dbReference>
<evidence type="ECO:0000256" key="5">
    <source>
        <dbReference type="ARBA" id="ARBA00022692"/>
    </source>
</evidence>
<keyword evidence="6 11" id="KW-0999">Mitochondrion inner membrane</keyword>
<dbReference type="Gene3D" id="1.20.5.210">
    <property type="entry name" value="Cytochrome b-c1 complex subunit 8"/>
    <property type="match status" value="1"/>
</dbReference>
<dbReference type="OrthoDB" id="6683853at2759"/>
<evidence type="ECO:0000256" key="4">
    <source>
        <dbReference type="ARBA" id="ARBA00022660"/>
    </source>
</evidence>
<dbReference type="GO" id="GO:0006122">
    <property type="term" value="P:mitochondrial electron transport, ubiquinol to cytochrome c"/>
    <property type="evidence" value="ECO:0007669"/>
    <property type="project" value="UniProtKB-UniRule"/>
</dbReference>
<sequence>MSNLKQKGVTSYALSPNRQRPLAGALNAAVFNTFRRTKAQILFWAIPGVLGYSAMQWAIERNEYLNSKAGIAEFGGDNE</sequence>
<dbReference type="FunFam" id="1.20.5.210:FF:000001">
    <property type="entry name" value="Cytochrome b-c1 complex subunit 8"/>
    <property type="match status" value="1"/>
</dbReference>
<reference evidence="12" key="1">
    <citation type="journal article" date="2020" name="Stud. Mycol.">
        <title>101 Dothideomycetes genomes: a test case for predicting lifestyles and emergence of pathogens.</title>
        <authorList>
            <person name="Haridas S."/>
            <person name="Albert R."/>
            <person name="Binder M."/>
            <person name="Bloem J."/>
            <person name="Labutti K."/>
            <person name="Salamov A."/>
            <person name="Andreopoulos B."/>
            <person name="Baker S."/>
            <person name="Barry K."/>
            <person name="Bills G."/>
            <person name="Bluhm B."/>
            <person name="Cannon C."/>
            <person name="Castanera R."/>
            <person name="Culley D."/>
            <person name="Daum C."/>
            <person name="Ezra D."/>
            <person name="Gonzalez J."/>
            <person name="Henrissat B."/>
            <person name="Kuo A."/>
            <person name="Liang C."/>
            <person name="Lipzen A."/>
            <person name="Lutzoni F."/>
            <person name="Magnuson J."/>
            <person name="Mondo S."/>
            <person name="Nolan M."/>
            <person name="Ohm R."/>
            <person name="Pangilinan J."/>
            <person name="Park H.-J."/>
            <person name="Ramirez L."/>
            <person name="Alfaro M."/>
            <person name="Sun H."/>
            <person name="Tritt A."/>
            <person name="Yoshinaga Y."/>
            <person name="Zwiers L.-H."/>
            <person name="Turgeon B."/>
            <person name="Goodwin S."/>
            <person name="Spatafora J."/>
            <person name="Crous P."/>
            <person name="Grigoriev I."/>
        </authorList>
    </citation>
    <scope>NUCLEOTIDE SEQUENCE</scope>
    <source>
        <strain evidence="12">CBS 121739</strain>
    </source>
</reference>
<dbReference type="GeneID" id="54484066"/>
<dbReference type="Proteomes" id="UP000799437">
    <property type="component" value="Unassembled WGS sequence"/>
</dbReference>
<keyword evidence="4 11" id="KW-0679">Respiratory chain</keyword>
<dbReference type="GO" id="GO:0045275">
    <property type="term" value="C:respiratory chain complex III"/>
    <property type="evidence" value="ECO:0007669"/>
    <property type="project" value="UniProtKB-UniRule"/>
</dbReference>
<keyword evidence="3 11" id="KW-0813">Transport</keyword>
<dbReference type="EMBL" id="ML996565">
    <property type="protein sequence ID" value="KAF2762723.1"/>
    <property type="molecule type" value="Genomic_DNA"/>
</dbReference>
<evidence type="ECO:0000313" key="12">
    <source>
        <dbReference type="EMBL" id="KAF2762723.1"/>
    </source>
</evidence>
<accession>A0A6A6WKN2</accession>
<evidence type="ECO:0000256" key="10">
    <source>
        <dbReference type="ARBA" id="ARBA00023136"/>
    </source>
</evidence>
<protein>
    <recommendedName>
        <fullName evidence="11">Cytochrome b-c1 complex subunit 8</fullName>
    </recommendedName>
    <alternativeName>
        <fullName evidence="11">Complex III subunit 8</fullName>
    </alternativeName>
</protein>
<dbReference type="RefSeq" id="XP_033605174.1">
    <property type="nucleotide sequence ID" value="XM_033743012.1"/>
</dbReference>